<dbReference type="PANTHER" id="PTHR43646">
    <property type="entry name" value="GLYCOSYLTRANSFERASE"/>
    <property type="match status" value="1"/>
</dbReference>
<evidence type="ECO:0000256" key="4">
    <source>
        <dbReference type="ARBA" id="ARBA00022679"/>
    </source>
</evidence>
<name>A0A6J6VM23_9ZZZZ</name>
<accession>A0A6J6VM23</accession>
<dbReference type="EMBL" id="CAFAAB010000001">
    <property type="protein sequence ID" value="CAB4772616.1"/>
    <property type="molecule type" value="Genomic_DNA"/>
</dbReference>
<evidence type="ECO:0000256" key="1">
    <source>
        <dbReference type="ARBA" id="ARBA00004236"/>
    </source>
</evidence>
<comment type="subcellular location">
    <subcellularLocation>
        <location evidence="1">Cell membrane</location>
    </subcellularLocation>
</comment>
<keyword evidence="2" id="KW-1003">Cell membrane</keyword>
<sequence length="304" mass="33020">MTSVSLVIPSYGRAHDLDAALDSALNQDHPFNEIIVVARNSDLETIAIARSRAVIVAIVDEPGVLAAMVAGSKLATSEVIAFTDDDARLPADHASRLRAHFDSPAISGVGGRDVLYDGDVPRTTTLTHTVGQVRWYGRVVGNHHRGEGAVRSVFMLKGVNAAYRRSALAFPVGLRGQGAQPHFEVALGAWIARHHGTLLYDPSLQVSHHPAIRLGDDQRTSPSNAAILDSAYNLARSLPRRYLTRRLIYVLLLGDTNCPGIGRSLVALVRGEQSVLARRRSSWRGTVMAWADRGEPLRFERCSA</sequence>
<keyword evidence="5" id="KW-0472">Membrane</keyword>
<dbReference type="InterPro" id="IPR001173">
    <property type="entry name" value="Glyco_trans_2-like"/>
</dbReference>
<keyword evidence="3" id="KW-0328">Glycosyltransferase</keyword>
<dbReference type="SUPFAM" id="SSF53448">
    <property type="entry name" value="Nucleotide-diphospho-sugar transferases"/>
    <property type="match status" value="1"/>
</dbReference>
<keyword evidence="4" id="KW-0808">Transferase</keyword>
<evidence type="ECO:0000256" key="3">
    <source>
        <dbReference type="ARBA" id="ARBA00022676"/>
    </source>
</evidence>
<protein>
    <submittedName>
        <fullName evidence="7">Unannotated protein</fullName>
    </submittedName>
</protein>
<dbReference type="Pfam" id="PF00535">
    <property type="entry name" value="Glycos_transf_2"/>
    <property type="match status" value="1"/>
</dbReference>
<reference evidence="7" key="1">
    <citation type="submission" date="2020-05" db="EMBL/GenBank/DDBJ databases">
        <authorList>
            <person name="Chiriac C."/>
            <person name="Salcher M."/>
            <person name="Ghai R."/>
            <person name="Kavagutti S V."/>
        </authorList>
    </citation>
    <scope>NUCLEOTIDE SEQUENCE</scope>
</reference>
<evidence type="ECO:0000256" key="2">
    <source>
        <dbReference type="ARBA" id="ARBA00022475"/>
    </source>
</evidence>
<evidence type="ECO:0000256" key="5">
    <source>
        <dbReference type="ARBA" id="ARBA00023136"/>
    </source>
</evidence>
<evidence type="ECO:0000259" key="6">
    <source>
        <dbReference type="Pfam" id="PF00535"/>
    </source>
</evidence>
<organism evidence="7">
    <name type="scientific">freshwater metagenome</name>
    <dbReference type="NCBI Taxonomy" id="449393"/>
    <lineage>
        <taxon>unclassified sequences</taxon>
        <taxon>metagenomes</taxon>
        <taxon>ecological metagenomes</taxon>
    </lineage>
</organism>
<dbReference type="PANTHER" id="PTHR43646:SF2">
    <property type="entry name" value="GLYCOSYLTRANSFERASE 2-LIKE DOMAIN-CONTAINING PROTEIN"/>
    <property type="match status" value="1"/>
</dbReference>
<dbReference type="InterPro" id="IPR029044">
    <property type="entry name" value="Nucleotide-diphossugar_trans"/>
</dbReference>
<evidence type="ECO:0000313" key="7">
    <source>
        <dbReference type="EMBL" id="CAB4772616.1"/>
    </source>
</evidence>
<dbReference type="CDD" id="cd00761">
    <property type="entry name" value="Glyco_tranf_GTA_type"/>
    <property type="match status" value="1"/>
</dbReference>
<dbReference type="Gene3D" id="3.90.550.10">
    <property type="entry name" value="Spore Coat Polysaccharide Biosynthesis Protein SpsA, Chain A"/>
    <property type="match status" value="1"/>
</dbReference>
<dbReference type="GO" id="GO:0016757">
    <property type="term" value="F:glycosyltransferase activity"/>
    <property type="evidence" value="ECO:0007669"/>
    <property type="project" value="UniProtKB-KW"/>
</dbReference>
<dbReference type="GO" id="GO:0005886">
    <property type="term" value="C:plasma membrane"/>
    <property type="evidence" value="ECO:0007669"/>
    <property type="project" value="UniProtKB-SubCell"/>
</dbReference>
<feature type="domain" description="Glycosyltransferase 2-like" evidence="6">
    <location>
        <begin position="5"/>
        <end position="168"/>
    </location>
</feature>
<gene>
    <name evidence="7" type="ORF">UFOPK2958_00004</name>
</gene>
<proteinExistence type="predicted"/>
<dbReference type="AlphaFoldDB" id="A0A6J6VM23"/>